<reference evidence="2 3" key="1">
    <citation type="journal article" date="2019" name="Nat. Plants">
        <title>Genome sequencing of Musa balbisiana reveals subgenome evolution and function divergence in polyploid bananas.</title>
        <authorList>
            <person name="Yao X."/>
        </authorList>
    </citation>
    <scope>NUCLEOTIDE SEQUENCE [LARGE SCALE GENOMIC DNA]</scope>
    <source>
        <strain evidence="3">cv. DH-PKW</strain>
        <tissue evidence="2">Leaves</tissue>
    </source>
</reference>
<keyword evidence="3" id="KW-1185">Reference proteome</keyword>
<evidence type="ECO:0000256" key="1">
    <source>
        <dbReference type="SAM" id="SignalP"/>
    </source>
</evidence>
<evidence type="ECO:0000313" key="2">
    <source>
        <dbReference type="EMBL" id="THU60707.1"/>
    </source>
</evidence>
<gene>
    <name evidence="2" type="ORF">C4D60_Mb07t15600</name>
</gene>
<name>A0A4S8JFJ3_MUSBA</name>
<sequence>MPAHHINCFFLFFILWSVSCIAFIWFGSVAATLSCHESNQREETIDKDFVGYEHFDSRDMAMEQIPITGGRPLRSVVLHCLSV</sequence>
<comment type="caution">
    <text evidence="2">The sequence shown here is derived from an EMBL/GenBank/DDBJ whole genome shotgun (WGS) entry which is preliminary data.</text>
</comment>
<dbReference type="Proteomes" id="UP000317650">
    <property type="component" value="Chromosome 7"/>
</dbReference>
<accession>A0A4S8JFJ3</accession>
<evidence type="ECO:0000313" key="3">
    <source>
        <dbReference type="Proteomes" id="UP000317650"/>
    </source>
</evidence>
<organism evidence="2 3">
    <name type="scientific">Musa balbisiana</name>
    <name type="common">Banana</name>
    <dbReference type="NCBI Taxonomy" id="52838"/>
    <lineage>
        <taxon>Eukaryota</taxon>
        <taxon>Viridiplantae</taxon>
        <taxon>Streptophyta</taxon>
        <taxon>Embryophyta</taxon>
        <taxon>Tracheophyta</taxon>
        <taxon>Spermatophyta</taxon>
        <taxon>Magnoliopsida</taxon>
        <taxon>Liliopsida</taxon>
        <taxon>Zingiberales</taxon>
        <taxon>Musaceae</taxon>
        <taxon>Musa</taxon>
    </lineage>
</organism>
<keyword evidence="1" id="KW-0732">Signal</keyword>
<evidence type="ECO:0008006" key="4">
    <source>
        <dbReference type="Google" id="ProtNLM"/>
    </source>
</evidence>
<protein>
    <recommendedName>
        <fullName evidence="4">Secreted protein</fullName>
    </recommendedName>
</protein>
<feature type="chain" id="PRO_5020575407" description="Secreted protein" evidence="1">
    <location>
        <begin position="23"/>
        <end position="83"/>
    </location>
</feature>
<feature type="signal peptide" evidence="1">
    <location>
        <begin position="1"/>
        <end position="22"/>
    </location>
</feature>
<dbReference type="EMBL" id="PYDT01000005">
    <property type="protein sequence ID" value="THU60707.1"/>
    <property type="molecule type" value="Genomic_DNA"/>
</dbReference>
<proteinExistence type="predicted"/>
<dbReference type="AlphaFoldDB" id="A0A4S8JFJ3"/>